<sequence length="270" mass="30762">MAQFGYYAGVESIRQPVNSTGEQMGMTAENYLPFYDAVYLILDEPAGRDSPVRRFGPVECRRIFSSYKNIRKKEQCTVWRCSASDSRPPENDGLEEKNIWTEQACELPEFLAASFGTPPGELTFFRRKNLKLPLGWGANFAHGGYAPDSGAEVEWLPGDKASEQAEIRMKSVSPILISTQESFPCGKRGLLQFSYRGVAGSEFQPGIYLYDEKDQYIGYRLFPSFTIPKEGTARYSQQLVFSPAEEKMKFRVCLSLLRGEVWYWDLQLRQ</sequence>
<accession>A0A844FZN7</accession>
<keyword evidence="2" id="KW-1185">Reference proteome</keyword>
<organism evidence="1 2">
    <name type="scientific">Victivallis lenta</name>
    <dbReference type="NCBI Taxonomy" id="2606640"/>
    <lineage>
        <taxon>Bacteria</taxon>
        <taxon>Pseudomonadati</taxon>
        <taxon>Lentisphaerota</taxon>
        <taxon>Lentisphaeria</taxon>
        <taxon>Victivallales</taxon>
        <taxon>Victivallaceae</taxon>
        <taxon>Victivallis</taxon>
    </lineage>
</organism>
<proteinExistence type="predicted"/>
<dbReference type="RefSeq" id="WP_154416831.1">
    <property type="nucleotide sequence ID" value="NZ_VUNS01000002.1"/>
</dbReference>
<protein>
    <submittedName>
        <fullName evidence="1">Uncharacterized protein</fullName>
    </submittedName>
</protein>
<dbReference type="EMBL" id="VUNS01000002">
    <property type="protein sequence ID" value="MST95818.1"/>
    <property type="molecule type" value="Genomic_DNA"/>
</dbReference>
<evidence type="ECO:0000313" key="2">
    <source>
        <dbReference type="Proteomes" id="UP000435649"/>
    </source>
</evidence>
<evidence type="ECO:0000313" key="1">
    <source>
        <dbReference type="EMBL" id="MST95818.1"/>
    </source>
</evidence>
<name>A0A844FZN7_9BACT</name>
<gene>
    <name evidence="1" type="ORF">FYJ85_02015</name>
</gene>
<dbReference type="Proteomes" id="UP000435649">
    <property type="component" value="Unassembled WGS sequence"/>
</dbReference>
<dbReference type="AlphaFoldDB" id="A0A844FZN7"/>
<comment type="caution">
    <text evidence="1">The sequence shown here is derived from an EMBL/GenBank/DDBJ whole genome shotgun (WGS) entry which is preliminary data.</text>
</comment>
<reference evidence="1 2" key="1">
    <citation type="submission" date="2019-08" db="EMBL/GenBank/DDBJ databases">
        <title>In-depth cultivation of the pig gut microbiome towards novel bacterial diversity and tailored functional studies.</title>
        <authorList>
            <person name="Wylensek D."/>
            <person name="Hitch T.C.A."/>
            <person name="Clavel T."/>
        </authorList>
    </citation>
    <scope>NUCLEOTIDE SEQUENCE [LARGE SCALE GENOMIC DNA]</scope>
    <source>
        <strain evidence="1 2">BBE-744-WT-12</strain>
    </source>
</reference>